<dbReference type="NCBIfam" id="NF033233">
    <property type="entry name" value="twin_helix"/>
    <property type="match status" value="1"/>
</dbReference>
<dbReference type="Pfam" id="PF11137">
    <property type="entry name" value="DUF2909"/>
    <property type="match status" value="1"/>
</dbReference>
<gene>
    <name evidence="2" type="ORF">V6E02_07240</name>
</gene>
<dbReference type="EMBL" id="JBAJEX010000004">
    <property type="protein sequence ID" value="MEO1767001.1"/>
    <property type="molecule type" value="Genomic_DNA"/>
</dbReference>
<keyword evidence="1" id="KW-0472">Membrane</keyword>
<sequence length="69" mass="7487">MSPILYRSLVVAFLVVIIGSLFSALLFLLKDKGSTERTVKALTVRIGVSITLFGLLMAGFYFGVLPPKP</sequence>
<feature type="transmembrane region" description="Helical" evidence="1">
    <location>
        <begin position="6"/>
        <end position="29"/>
    </location>
</feature>
<reference evidence="2 3" key="1">
    <citation type="submission" date="2024-02" db="EMBL/GenBank/DDBJ databases">
        <title>New thermophilic sulfur-oxidizing bacteria from a hot springs of the Uzon caldera (Kamchatka, Russia).</title>
        <authorList>
            <person name="Dukat A.M."/>
            <person name="Elcheninov A.G."/>
            <person name="Frolov E.N."/>
        </authorList>
    </citation>
    <scope>NUCLEOTIDE SEQUENCE [LARGE SCALE GENOMIC DNA]</scope>
    <source>
        <strain evidence="2 3">AK1</strain>
    </source>
</reference>
<dbReference type="InterPro" id="IPR021313">
    <property type="entry name" value="DUF2909"/>
</dbReference>
<evidence type="ECO:0000313" key="2">
    <source>
        <dbReference type="EMBL" id="MEO1767001.1"/>
    </source>
</evidence>
<dbReference type="RefSeq" id="WP_347308110.1">
    <property type="nucleotide sequence ID" value="NZ_JBAJEX010000004.1"/>
</dbReference>
<organism evidence="2 3">
    <name type="scientific">Thiobacter aerophilum</name>
    <dbReference type="NCBI Taxonomy" id="3121275"/>
    <lineage>
        <taxon>Bacteria</taxon>
        <taxon>Pseudomonadati</taxon>
        <taxon>Pseudomonadota</taxon>
        <taxon>Betaproteobacteria</taxon>
        <taxon>Burkholderiales</taxon>
        <taxon>Thiobacteraceae</taxon>
        <taxon>Thiobacter</taxon>
    </lineage>
</organism>
<keyword evidence="3" id="KW-1185">Reference proteome</keyword>
<comment type="caution">
    <text evidence="2">The sequence shown here is derived from an EMBL/GenBank/DDBJ whole genome shotgun (WGS) entry which is preliminary data.</text>
</comment>
<evidence type="ECO:0000256" key="1">
    <source>
        <dbReference type="SAM" id="Phobius"/>
    </source>
</evidence>
<name>A0ABV0EEB8_9BURK</name>
<keyword evidence="1 2" id="KW-0812">Transmembrane</keyword>
<evidence type="ECO:0000313" key="3">
    <source>
        <dbReference type="Proteomes" id="UP001482231"/>
    </source>
</evidence>
<feature type="transmembrane region" description="Helical" evidence="1">
    <location>
        <begin position="41"/>
        <end position="64"/>
    </location>
</feature>
<accession>A0ABV0EEB8</accession>
<protein>
    <submittedName>
        <fullName evidence="2">Twin transmembrane helix small protein</fullName>
    </submittedName>
</protein>
<dbReference type="Proteomes" id="UP001482231">
    <property type="component" value="Unassembled WGS sequence"/>
</dbReference>
<keyword evidence="1" id="KW-1133">Transmembrane helix</keyword>
<proteinExistence type="predicted"/>